<proteinExistence type="predicted"/>
<organism evidence="1 2">
    <name type="scientific">Paenibacillus pabuli</name>
    <dbReference type="NCBI Taxonomy" id="1472"/>
    <lineage>
        <taxon>Bacteria</taxon>
        <taxon>Bacillati</taxon>
        <taxon>Bacillota</taxon>
        <taxon>Bacilli</taxon>
        <taxon>Bacillales</taxon>
        <taxon>Paenibacillaceae</taxon>
        <taxon>Paenibacillus</taxon>
    </lineage>
</organism>
<gene>
    <name evidence="1" type="ORF">DET56_10570</name>
</gene>
<dbReference type="EMBL" id="QGTZ01000005">
    <property type="protein sequence ID" value="PWW40798.1"/>
    <property type="molecule type" value="Genomic_DNA"/>
</dbReference>
<name>A0A855XV62_9BACL</name>
<dbReference type="RefSeq" id="WP_109999444.1">
    <property type="nucleotide sequence ID" value="NZ_QGTZ01000005.1"/>
</dbReference>
<comment type="caution">
    <text evidence="1">The sequence shown here is derived from an EMBL/GenBank/DDBJ whole genome shotgun (WGS) entry which is preliminary data.</text>
</comment>
<evidence type="ECO:0000313" key="2">
    <source>
        <dbReference type="Proteomes" id="UP000247078"/>
    </source>
</evidence>
<dbReference type="Proteomes" id="UP000247078">
    <property type="component" value="Unassembled WGS sequence"/>
</dbReference>
<protein>
    <submittedName>
        <fullName evidence="1">Uncharacterized protein</fullName>
    </submittedName>
</protein>
<dbReference type="PROSITE" id="PS51257">
    <property type="entry name" value="PROKAR_LIPOPROTEIN"/>
    <property type="match status" value="1"/>
</dbReference>
<sequence>MKSIPISILLASVILGISFIFGCLLLSNQGRASESTQAVEQDVPNNNKTLMTIQETAEYLSMTKEQVMDIIKAEQGSFSASGFFEGKMFPFIKVQDQFLVSRIELELWAQDASSSHRRYINGQMQ</sequence>
<reference evidence="1 2" key="1">
    <citation type="submission" date="2018-05" db="EMBL/GenBank/DDBJ databases">
        <title>Freshwater and sediment microbial communities from various areas in North America, analyzing microbe dynamics in response to fracking.</title>
        <authorList>
            <person name="Lamendella R."/>
        </authorList>
    </citation>
    <scope>NUCLEOTIDE SEQUENCE [LARGE SCALE GENOMIC DNA]</scope>
    <source>
        <strain evidence="1 2">DB-3</strain>
    </source>
</reference>
<dbReference type="AlphaFoldDB" id="A0A855XV62"/>
<accession>A0A855XV62</accession>
<evidence type="ECO:0000313" key="1">
    <source>
        <dbReference type="EMBL" id="PWW40798.1"/>
    </source>
</evidence>